<organism evidence="1 2">
    <name type="scientific">Pseudovirgaria hyperparasitica</name>
    <dbReference type="NCBI Taxonomy" id="470096"/>
    <lineage>
        <taxon>Eukaryota</taxon>
        <taxon>Fungi</taxon>
        <taxon>Dikarya</taxon>
        <taxon>Ascomycota</taxon>
        <taxon>Pezizomycotina</taxon>
        <taxon>Dothideomycetes</taxon>
        <taxon>Dothideomycetes incertae sedis</taxon>
        <taxon>Acrospermales</taxon>
        <taxon>Acrospermaceae</taxon>
        <taxon>Pseudovirgaria</taxon>
    </lineage>
</organism>
<protein>
    <recommendedName>
        <fullName evidence="3">Aminoglycoside phosphotransferase domain-containing protein</fullName>
    </recommendedName>
</protein>
<dbReference type="AlphaFoldDB" id="A0A6A6WHR2"/>
<dbReference type="RefSeq" id="XP_033603638.1">
    <property type="nucleotide sequence ID" value="XM_033746581.1"/>
</dbReference>
<accession>A0A6A6WHR2</accession>
<dbReference type="OrthoDB" id="3645574at2759"/>
<dbReference type="Proteomes" id="UP000799437">
    <property type="component" value="Unassembled WGS sequence"/>
</dbReference>
<name>A0A6A6WHR2_9PEZI</name>
<dbReference type="PANTHER" id="PTHR21310">
    <property type="entry name" value="AMINOGLYCOSIDE PHOSPHOTRANSFERASE-RELATED-RELATED"/>
    <property type="match status" value="1"/>
</dbReference>
<dbReference type="SUPFAM" id="SSF56112">
    <property type="entry name" value="Protein kinase-like (PK-like)"/>
    <property type="match status" value="1"/>
</dbReference>
<sequence length="528" mass="62539">MLDGVEYLDRAPSTYTSASKKERNILHQIADVRATRDLYQKLWDCRDTICALTRHHLQISRNDTCVVLPPQLWIQGSFNICVLVEVTSRGIGKKFVLRCPMPHKLAEERYPGTVDEKLSCEVGTYVWMQKKCSDIRIPFLHGFGSLDQRHYTREEKRPFYVRLRCLFWRSIYRVFCYPELSKYTPISIVHNLPTAYMLLEYIKPETGQVLSNTWEMWREDPDRRKRLEKGIAHLMLSLARIPQPRIGAFRFNHDCTITLLNRPLTCATMMLENDGVPRIIQQNDTYLQTEPFVSDMISMHDEYLVSNPNAVYSAEDCRSQMSIRTLLRALSHHYIRRERRNGPFILQFTDFHASNIFVDEEWNITCLIDLEWVCALPVEMLAVPYWLTGRCIDELRNEHFDEFNRVRQEFMHMFEEEERGMASERNFSLARIMNKMWESRGVWFWYSLESFNAILFVIEEHICPRFSPYLSPECEKVLSRFWREDSGMVVEQKVNDQKQYDLELRRAFGKEEPCSEQPDGKIGIVKQE</sequence>
<evidence type="ECO:0000313" key="2">
    <source>
        <dbReference type="Proteomes" id="UP000799437"/>
    </source>
</evidence>
<dbReference type="EMBL" id="ML996567">
    <property type="protein sequence ID" value="KAF2761187.1"/>
    <property type="molecule type" value="Genomic_DNA"/>
</dbReference>
<evidence type="ECO:0000313" key="1">
    <source>
        <dbReference type="EMBL" id="KAF2761187.1"/>
    </source>
</evidence>
<dbReference type="PANTHER" id="PTHR21310:SF37">
    <property type="entry name" value="AMINOGLYCOSIDE PHOSPHOTRANSFERASE DOMAIN-CONTAINING PROTEIN"/>
    <property type="match status" value="1"/>
</dbReference>
<reference evidence="1" key="1">
    <citation type="journal article" date="2020" name="Stud. Mycol.">
        <title>101 Dothideomycetes genomes: a test case for predicting lifestyles and emergence of pathogens.</title>
        <authorList>
            <person name="Haridas S."/>
            <person name="Albert R."/>
            <person name="Binder M."/>
            <person name="Bloem J."/>
            <person name="Labutti K."/>
            <person name="Salamov A."/>
            <person name="Andreopoulos B."/>
            <person name="Baker S."/>
            <person name="Barry K."/>
            <person name="Bills G."/>
            <person name="Bluhm B."/>
            <person name="Cannon C."/>
            <person name="Castanera R."/>
            <person name="Culley D."/>
            <person name="Daum C."/>
            <person name="Ezra D."/>
            <person name="Gonzalez J."/>
            <person name="Henrissat B."/>
            <person name="Kuo A."/>
            <person name="Liang C."/>
            <person name="Lipzen A."/>
            <person name="Lutzoni F."/>
            <person name="Magnuson J."/>
            <person name="Mondo S."/>
            <person name="Nolan M."/>
            <person name="Ohm R."/>
            <person name="Pangilinan J."/>
            <person name="Park H.-J."/>
            <person name="Ramirez L."/>
            <person name="Alfaro M."/>
            <person name="Sun H."/>
            <person name="Tritt A."/>
            <person name="Yoshinaga Y."/>
            <person name="Zwiers L.-H."/>
            <person name="Turgeon B."/>
            <person name="Goodwin S."/>
            <person name="Spatafora J."/>
            <person name="Crous P."/>
            <person name="Grigoriev I."/>
        </authorList>
    </citation>
    <scope>NUCLEOTIDE SEQUENCE</scope>
    <source>
        <strain evidence="1">CBS 121739</strain>
    </source>
</reference>
<keyword evidence="2" id="KW-1185">Reference proteome</keyword>
<evidence type="ECO:0008006" key="3">
    <source>
        <dbReference type="Google" id="ProtNLM"/>
    </source>
</evidence>
<dbReference type="InterPro" id="IPR051678">
    <property type="entry name" value="AGP_Transferase"/>
</dbReference>
<dbReference type="InterPro" id="IPR011009">
    <property type="entry name" value="Kinase-like_dom_sf"/>
</dbReference>
<gene>
    <name evidence="1" type="ORF">EJ05DRAFT_497744</name>
</gene>
<proteinExistence type="predicted"/>
<dbReference type="GeneID" id="54487635"/>